<organism evidence="14 15">
    <name type="scientific">Paenibacillus allorhizosphaerae</name>
    <dbReference type="NCBI Taxonomy" id="2849866"/>
    <lineage>
        <taxon>Bacteria</taxon>
        <taxon>Bacillati</taxon>
        <taxon>Bacillota</taxon>
        <taxon>Bacilli</taxon>
        <taxon>Bacillales</taxon>
        <taxon>Paenibacillaceae</taxon>
        <taxon>Paenibacillus</taxon>
    </lineage>
</organism>
<evidence type="ECO:0000259" key="12">
    <source>
        <dbReference type="PROSITE" id="PS50936"/>
    </source>
</evidence>
<comment type="caution">
    <text evidence="14">The sequence shown here is derived from an EMBL/GenBank/DDBJ whole genome shotgun (WGS) entry which is preliminary data.</text>
</comment>
<accession>A0ABM8VUR4</accession>
<keyword evidence="15" id="KW-1185">Reference proteome</keyword>
<comment type="similarity">
    <text evidence="10">Belongs to the TRAFAC class YlqF/YawG GTPase family. RsgA subfamily.</text>
</comment>
<sequence>MENNNYPQLAAFGWNDYWQSAWRESALFDHKGYEPARIVAQYSKQYRVITEDSEKIATVSGKYEFEAGGRSDFPAVGDWVIAQLLEGEQRVIIHAMLPRFSAMTRKEAGNVIDEQVIASNIDTIFITNALNQDFNIRKIERYLIAVWESGASPVVLLTKSDLCEDPDNKIAAVHNSAPGVPVHAVSARLNKGKEELAPYLLPGHTIAIAGSSGVGKSTLLNWLAEDTLQQVQDIRESDARGRHTTTHRELFVLPPGAVMIDTPGMRELQLWDASDGWEMTFADIAELATQCRFHNCSHESEAGCAVKEALESGMLDLRRYANYKKTERELAHLARKEQANSRKAVRKAGKQSSGKLKRGPHDRRRHGFIDPE</sequence>
<feature type="domain" description="EngC GTPase" evidence="12">
    <location>
        <begin position="119"/>
        <end position="266"/>
    </location>
</feature>
<feature type="domain" description="CP-type G" evidence="13">
    <location>
        <begin position="113"/>
        <end position="268"/>
    </location>
</feature>
<gene>
    <name evidence="14" type="primary">rsgA_3</name>
    <name evidence="10" type="synonym">rsgA</name>
    <name evidence="14" type="ORF">PAECIP111802_07314</name>
</gene>
<dbReference type="Proteomes" id="UP000730618">
    <property type="component" value="Unassembled WGS sequence"/>
</dbReference>
<evidence type="ECO:0000256" key="2">
    <source>
        <dbReference type="ARBA" id="ARBA00022517"/>
    </source>
</evidence>
<evidence type="ECO:0000256" key="5">
    <source>
        <dbReference type="ARBA" id="ARBA00022741"/>
    </source>
</evidence>
<evidence type="ECO:0000256" key="1">
    <source>
        <dbReference type="ARBA" id="ARBA00022490"/>
    </source>
</evidence>
<evidence type="ECO:0000256" key="6">
    <source>
        <dbReference type="ARBA" id="ARBA00022801"/>
    </source>
</evidence>
<evidence type="ECO:0000256" key="8">
    <source>
        <dbReference type="ARBA" id="ARBA00022884"/>
    </source>
</evidence>
<comment type="subcellular location">
    <subcellularLocation>
        <location evidence="10">Cytoplasm</location>
    </subcellularLocation>
</comment>
<evidence type="ECO:0000313" key="14">
    <source>
        <dbReference type="EMBL" id="CAG7659063.1"/>
    </source>
</evidence>
<evidence type="ECO:0000256" key="9">
    <source>
        <dbReference type="ARBA" id="ARBA00023134"/>
    </source>
</evidence>
<evidence type="ECO:0000256" key="4">
    <source>
        <dbReference type="ARBA" id="ARBA00022730"/>
    </source>
</evidence>
<keyword evidence="7 10" id="KW-0862">Zinc</keyword>
<evidence type="ECO:0000256" key="7">
    <source>
        <dbReference type="ARBA" id="ARBA00022833"/>
    </source>
</evidence>
<dbReference type="HAMAP" id="MF_01820">
    <property type="entry name" value="GTPase_RsgA"/>
    <property type="match status" value="1"/>
</dbReference>
<dbReference type="RefSeq" id="WP_218103420.1">
    <property type="nucleotide sequence ID" value="NZ_CAJVCE010000057.1"/>
</dbReference>
<feature type="binding site" evidence="10">
    <location>
        <position position="298"/>
    </location>
    <ligand>
        <name>Zn(2+)</name>
        <dbReference type="ChEBI" id="CHEBI:29105"/>
    </ligand>
</feature>
<protein>
    <recommendedName>
        <fullName evidence="10">Small ribosomal subunit biogenesis GTPase RsgA</fullName>
        <ecNumber evidence="10">3.6.1.-</ecNumber>
    </recommendedName>
</protein>
<comment type="cofactor">
    <cofactor evidence="10">
        <name>Zn(2+)</name>
        <dbReference type="ChEBI" id="CHEBI:29105"/>
    </cofactor>
    <text evidence="10">Binds 1 zinc ion per subunit.</text>
</comment>
<dbReference type="Pfam" id="PF03193">
    <property type="entry name" value="RsgA_GTPase"/>
    <property type="match status" value="1"/>
</dbReference>
<keyword evidence="8 10" id="KW-0694">RNA-binding</keyword>
<dbReference type="PROSITE" id="PS50936">
    <property type="entry name" value="ENGC_GTPASE"/>
    <property type="match status" value="1"/>
</dbReference>
<comment type="subunit">
    <text evidence="10">Monomer. Associates with 30S ribosomal subunit, binds 16S rRNA.</text>
</comment>
<feature type="compositionally biased region" description="Basic residues" evidence="11">
    <location>
        <begin position="343"/>
        <end position="366"/>
    </location>
</feature>
<evidence type="ECO:0000256" key="11">
    <source>
        <dbReference type="SAM" id="MobiDB-lite"/>
    </source>
</evidence>
<feature type="binding site" evidence="10">
    <location>
        <position position="304"/>
    </location>
    <ligand>
        <name>Zn(2+)</name>
        <dbReference type="ChEBI" id="CHEBI:29105"/>
    </ligand>
</feature>
<dbReference type="PANTHER" id="PTHR32120">
    <property type="entry name" value="SMALL RIBOSOMAL SUBUNIT BIOGENESIS GTPASE RSGA"/>
    <property type="match status" value="1"/>
</dbReference>
<proteinExistence type="inferred from homology"/>
<reference evidence="14 15" key="1">
    <citation type="submission" date="2021-06" db="EMBL/GenBank/DDBJ databases">
        <authorList>
            <person name="Criscuolo A."/>
        </authorList>
    </citation>
    <scope>NUCLEOTIDE SEQUENCE [LARGE SCALE GENOMIC DNA]</scope>
    <source>
        <strain evidence="15">CIP 111802</strain>
    </source>
</reference>
<name>A0ABM8VUR4_9BACL</name>
<dbReference type="GO" id="GO:0016787">
    <property type="term" value="F:hydrolase activity"/>
    <property type="evidence" value="ECO:0007669"/>
    <property type="project" value="UniProtKB-KW"/>
</dbReference>
<keyword evidence="1 10" id="KW-0963">Cytoplasm</keyword>
<keyword evidence="4 10" id="KW-0699">rRNA-binding</keyword>
<feature type="binding site" evidence="10">
    <location>
        <begin position="158"/>
        <end position="161"/>
    </location>
    <ligand>
        <name>GTP</name>
        <dbReference type="ChEBI" id="CHEBI:37565"/>
    </ligand>
</feature>
<dbReference type="PROSITE" id="PS51721">
    <property type="entry name" value="G_CP"/>
    <property type="match status" value="1"/>
</dbReference>
<dbReference type="EC" id="3.6.1.-" evidence="10"/>
<feature type="region of interest" description="Disordered" evidence="11">
    <location>
        <begin position="334"/>
        <end position="372"/>
    </location>
</feature>
<feature type="binding site" evidence="10">
    <location>
        <begin position="210"/>
        <end position="218"/>
    </location>
    <ligand>
        <name>GTP</name>
        <dbReference type="ChEBI" id="CHEBI:37565"/>
    </ligand>
</feature>
<keyword evidence="2 10" id="KW-0690">Ribosome biogenesis</keyword>
<evidence type="ECO:0000313" key="15">
    <source>
        <dbReference type="Proteomes" id="UP000730618"/>
    </source>
</evidence>
<feature type="binding site" evidence="10">
    <location>
        <position position="296"/>
    </location>
    <ligand>
        <name>Zn(2+)</name>
        <dbReference type="ChEBI" id="CHEBI:29105"/>
    </ligand>
</feature>
<dbReference type="PANTHER" id="PTHR32120:SF10">
    <property type="entry name" value="SMALL RIBOSOMAL SUBUNIT BIOGENESIS GTPASE RSGA"/>
    <property type="match status" value="1"/>
</dbReference>
<dbReference type="EMBL" id="CAJVCE010000057">
    <property type="protein sequence ID" value="CAG7659063.1"/>
    <property type="molecule type" value="Genomic_DNA"/>
</dbReference>
<keyword evidence="9 10" id="KW-0342">GTP-binding</keyword>
<dbReference type="InterPro" id="IPR030378">
    <property type="entry name" value="G_CP_dom"/>
</dbReference>
<dbReference type="NCBIfam" id="TIGR00157">
    <property type="entry name" value="ribosome small subunit-dependent GTPase A"/>
    <property type="match status" value="1"/>
</dbReference>
<dbReference type="InterPro" id="IPR010914">
    <property type="entry name" value="RsgA_GTPase_dom"/>
</dbReference>
<evidence type="ECO:0000256" key="10">
    <source>
        <dbReference type="HAMAP-Rule" id="MF_01820"/>
    </source>
</evidence>
<evidence type="ECO:0000256" key="3">
    <source>
        <dbReference type="ARBA" id="ARBA00022723"/>
    </source>
</evidence>
<dbReference type="CDD" id="cd01854">
    <property type="entry name" value="YjeQ_EngC"/>
    <property type="match status" value="1"/>
</dbReference>
<keyword evidence="5 10" id="KW-0547">Nucleotide-binding</keyword>
<keyword evidence="6 10" id="KW-0378">Hydrolase</keyword>
<keyword evidence="3 10" id="KW-0479">Metal-binding</keyword>
<comment type="function">
    <text evidence="10">One of several proteins that assist in the late maturation steps of the functional core of the 30S ribosomal subunit. Helps release RbfA from mature subunits. May play a role in the assembly of ribosomal proteins into the subunit. Circularly permuted GTPase that catalyzes slow GTP hydrolysis, GTPase activity is stimulated by the 30S ribosomal subunit.</text>
</comment>
<evidence type="ECO:0000259" key="13">
    <source>
        <dbReference type="PROSITE" id="PS51721"/>
    </source>
</evidence>
<dbReference type="InterPro" id="IPR004881">
    <property type="entry name" value="Ribosome_biogen_GTPase_RsgA"/>
</dbReference>
<feature type="binding site" evidence="10">
    <location>
        <position position="291"/>
    </location>
    <ligand>
        <name>Zn(2+)</name>
        <dbReference type="ChEBI" id="CHEBI:29105"/>
    </ligand>
</feature>